<keyword evidence="2" id="KW-1133">Transmembrane helix</keyword>
<keyword evidence="2" id="KW-0812">Transmembrane</keyword>
<reference evidence="3 4" key="1">
    <citation type="submission" date="2019-02" db="EMBL/GenBank/DDBJ databases">
        <title>Deep-cultivation of Planctomycetes and their phenomic and genomic characterization uncovers novel biology.</title>
        <authorList>
            <person name="Wiegand S."/>
            <person name="Jogler M."/>
            <person name="Boedeker C."/>
            <person name="Pinto D."/>
            <person name="Vollmers J."/>
            <person name="Rivas-Marin E."/>
            <person name="Kohn T."/>
            <person name="Peeters S.H."/>
            <person name="Heuer A."/>
            <person name="Rast P."/>
            <person name="Oberbeckmann S."/>
            <person name="Bunk B."/>
            <person name="Jeske O."/>
            <person name="Meyerdierks A."/>
            <person name="Storesund J.E."/>
            <person name="Kallscheuer N."/>
            <person name="Luecker S."/>
            <person name="Lage O.M."/>
            <person name="Pohl T."/>
            <person name="Merkel B.J."/>
            <person name="Hornburger P."/>
            <person name="Mueller R.-W."/>
            <person name="Bruemmer F."/>
            <person name="Labrenz M."/>
            <person name="Spormann A.M."/>
            <person name="Op den Camp H."/>
            <person name="Overmann J."/>
            <person name="Amann R."/>
            <person name="Jetten M.S.M."/>
            <person name="Mascher T."/>
            <person name="Medema M.H."/>
            <person name="Devos D.P."/>
            <person name="Kaster A.-K."/>
            <person name="Ovreas L."/>
            <person name="Rohde M."/>
            <person name="Galperin M.Y."/>
            <person name="Jogler C."/>
        </authorList>
    </citation>
    <scope>NUCLEOTIDE SEQUENCE [LARGE SCALE GENOMIC DNA]</scope>
    <source>
        <strain evidence="3 4">Q31a</strain>
    </source>
</reference>
<feature type="compositionally biased region" description="Low complexity" evidence="1">
    <location>
        <begin position="654"/>
        <end position="672"/>
    </location>
</feature>
<feature type="region of interest" description="Disordered" evidence="1">
    <location>
        <begin position="1"/>
        <end position="27"/>
    </location>
</feature>
<feature type="compositionally biased region" description="Low complexity" evidence="1">
    <location>
        <begin position="830"/>
        <end position="1035"/>
    </location>
</feature>
<gene>
    <name evidence="3" type="ORF">Q31a_60540</name>
</gene>
<feature type="transmembrane region" description="Helical" evidence="2">
    <location>
        <begin position="175"/>
        <end position="195"/>
    </location>
</feature>
<feature type="compositionally biased region" description="Low complexity" evidence="1">
    <location>
        <begin position="585"/>
        <end position="604"/>
    </location>
</feature>
<evidence type="ECO:0000313" key="4">
    <source>
        <dbReference type="Proteomes" id="UP000318017"/>
    </source>
</evidence>
<proteinExistence type="predicted"/>
<protein>
    <submittedName>
        <fullName evidence="3">Uncharacterized protein</fullName>
    </submittedName>
</protein>
<feature type="transmembrane region" description="Helical" evidence="2">
    <location>
        <begin position="82"/>
        <end position="100"/>
    </location>
</feature>
<feature type="region of interest" description="Disordered" evidence="1">
    <location>
        <begin position="564"/>
        <end position="1131"/>
    </location>
</feature>
<evidence type="ECO:0000256" key="2">
    <source>
        <dbReference type="SAM" id="Phobius"/>
    </source>
</evidence>
<keyword evidence="4" id="KW-1185">Reference proteome</keyword>
<dbReference type="EMBL" id="CP036298">
    <property type="protein sequence ID" value="QDV27661.1"/>
    <property type="molecule type" value="Genomic_DNA"/>
</dbReference>
<feature type="transmembrane region" description="Helical" evidence="2">
    <location>
        <begin position="48"/>
        <end position="76"/>
    </location>
</feature>
<dbReference type="KEGG" id="ahel:Q31a_60540"/>
<feature type="compositionally biased region" description="Low complexity" evidence="1">
    <location>
        <begin position="622"/>
        <end position="639"/>
    </location>
</feature>
<dbReference type="RefSeq" id="WP_145085387.1">
    <property type="nucleotide sequence ID" value="NZ_CP036298.1"/>
</dbReference>
<dbReference type="Proteomes" id="UP000318017">
    <property type="component" value="Chromosome"/>
</dbReference>
<feature type="compositionally biased region" description="Polar residues" evidence="1">
    <location>
        <begin position="564"/>
        <end position="574"/>
    </location>
</feature>
<evidence type="ECO:0000256" key="1">
    <source>
        <dbReference type="SAM" id="MobiDB-lite"/>
    </source>
</evidence>
<sequence>MSSVPGQVAPRIKPAPKASPQGVKQSASETARQQLHTHLRKTARFIKVLDSVALTFACIAGLLTLWLLACVLDHWLLPLPSILRWSFWIAAVGGTLWWFLRYLLPLLAQRINPTYAARRIEHIVPEFKNGLITWLELEATPDHGVPKGVVAALTYRAARFLVGHDPSATVDTSPLIKLVGVVLALMTVLVGYTIFSPKSPLTTGKRILMPWASLDAPTRVHILSVSPGNSELTQGKPLQVEVEVRGLRQQEKVFVRLTTNDQQIVDQRIPLDVATEGFRYTGRITTNSTGIEQELTYSIEAGDAHAGPYSVSLSPLPSVDLEMTELAFPAYTRLPNRMVSGGPIEAVEGTVATLRARANQVMRRGRIEVNPEVDQRGELVRAGAFIELDVVDRALTTDWLMRLNSTKDNPTRITFRLRGYNQHGDVNPQPLIHSMSVLADVPPEVQLLGPESRVLRVHPDARINLEVRAIDPDFGLTDLSIRSSINSSLPNTHTLLTGDGVVGRQVKTWRLDLQELGASEGDRLQIRAIALDNRHDPVTQRLAPNRAESEPLLIEVVGAQAPQDLTANHPNNADATKPSEAGEPSDGNDAPSNNGDSSNNSASGKTQPQPEAAQQDGRQESSDANSAEPNAAEPPENASGQPQENASAGGESNQEAAADSGGESSDSQDSGNQTGGGESSESGGSSSSGGESSGQPSQGQQEAGQTSSNNSGGNSSSEAQGSGNSSSAQGASTQDASSPGEPGKGSPASDQDAMQRIQEHIQQSQSPGESSSSSQSGAQQTGTEPPGSGQAAAEPSGSQQAGSDQSDPEKTGSKPSGSPQAGTEQSGTDQAGSQQQAGSEQSGSQQPGAEQPSSEQSGSQQSDAQPSDAEQAGSQQTGSEQTGSEQTGSEQSGSQQSGAEQSSSEQSSSQQPGSQQASPEQSGSEQSSSQQPSSAQTGSQQSSSQQTGSEQSGSEQSGSEQSGSEQSGSEQSSSQDSGSEQSGSQPSGSQPSGSQPSDSEQPGSQQAGAEQPSSERSGSQQSGSQPAGAEQSGSQKSGAEQSEAKQPSSQQSDSKQTGSQPAAGSEQSDSQQSGGQQESGKSNSQGQPGSSDSLSGESTGTSSSAAPGAGPESPNRAAEDAVDQQAAQQTTDMILDYLNRQKEQPDPELLRKLNWTPNDLQNFVDRWNAARELGTQGTPQDKLRWKEMLQDLQLDRSTQGQRAASTFNDTFQQMQDSGSRMRLPARLQKEYDLFRRVLETQSNSVR</sequence>
<feature type="compositionally biased region" description="Polar residues" evidence="1">
    <location>
        <begin position="640"/>
        <end position="653"/>
    </location>
</feature>
<feature type="compositionally biased region" description="Low complexity" evidence="1">
    <location>
        <begin position="796"/>
        <end position="805"/>
    </location>
</feature>
<feature type="compositionally biased region" description="Polar residues" evidence="1">
    <location>
        <begin position="813"/>
        <end position="829"/>
    </location>
</feature>
<feature type="compositionally biased region" description="Low complexity" evidence="1">
    <location>
        <begin position="1064"/>
        <end position="1114"/>
    </location>
</feature>
<feature type="compositionally biased region" description="Low complexity" evidence="1">
    <location>
        <begin position="679"/>
        <end position="734"/>
    </location>
</feature>
<organism evidence="3 4">
    <name type="scientific">Aureliella helgolandensis</name>
    <dbReference type="NCBI Taxonomy" id="2527968"/>
    <lineage>
        <taxon>Bacteria</taxon>
        <taxon>Pseudomonadati</taxon>
        <taxon>Planctomycetota</taxon>
        <taxon>Planctomycetia</taxon>
        <taxon>Pirellulales</taxon>
        <taxon>Pirellulaceae</taxon>
        <taxon>Aureliella</taxon>
    </lineage>
</organism>
<dbReference type="AlphaFoldDB" id="A0A518GGD3"/>
<feature type="compositionally biased region" description="Low complexity" evidence="1">
    <location>
        <begin position="1045"/>
        <end position="1056"/>
    </location>
</feature>
<name>A0A518GGD3_9BACT</name>
<evidence type="ECO:0000313" key="3">
    <source>
        <dbReference type="EMBL" id="QDV27661.1"/>
    </source>
</evidence>
<dbReference type="OrthoDB" id="257350at2"/>
<feature type="compositionally biased region" description="Low complexity" evidence="1">
    <location>
        <begin position="762"/>
        <end position="780"/>
    </location>
</feature>
<keyword evidence="2" id="KW-0472">Membrane</keyword>
<accession>A0A518GGD3</accession>